<organism evidence="2 3">
    <name type="scientific">Acetatifactor muris</name>
    <dbReference type="NCBI Taxonomy" id="879566"/>
    <lineage>
        <taxon>Bacteria</taxon>
        <taxon>Bacillati</taxon>
        <taxon>Bacillota</taxon>
        <taxon>Clostridia</taxon>
        <taxon>Lachnospirales</taxon>
        <taxon>Lachnospiraceae</taxon>
        <taxon>Acetatifactor</taxon>
    </lineage>
</organism>
<reference evidence="2 3" key="1">
    <citation type="submission" date="2018-01" db="EMBL/GenBank/DDBJ databases">
        <authorList>
            <person name="Gaut B.S."/>
            <person name="Morton B.R."/>
            <person name="Clegg M.T."/>
            <person name="Duvall M.R."/>
        </authorList>
    </citation>
    <scope>NUCLEOTIDE SEQUENCE [LARGE SCALE GENOMIC DNA]</scope>
    <source>
        <strain evidence="2">GP69</strain>
    </source>
</reference>
<feature type="signal peptide" evidence="1">
    <location>
        <begin position="1"/>
        <end position="18"/>
    </location>
</feature>
<dbReference type="PROSITE" id="PS51257">
    <property type="entry name" value="PROKAR_LIPOPROTEIN"/>
    <property type="match status" value="1"/>
</dbReference>
<dbReference type="Proteomes" id="UP000236311">
    <property type="component" value="Unassembled WGS sequence"/>
</dbReference>
<name>A0A2K4ZK50_9FIRM</name>
<evidence type="ECO:0000313" key="2">
    <source>
        <dbReference type="EMBL" id="SOY30825.1"/>
    </source>
</evidence>
<dbReference type="AlphaFoldDB" id="A0A2K4ZK50"/>
<dbReference type="EMBL" id="OFSM01000019">
    <property type="protein sequence ID" value="SOY30825.1"/>
    <property type="molecule type" value="Genomic_DNA"/>
</dbReference>
<proteinExistence type="predicted"/>
<evidence type="ECO:0000256" key="1">
    <source>
        <dbReference type="SAM" id="SignalP"/>
    </source>
</evidence>
<protein>
    <submittedName>
        <fullName evidence="2">Uncharacterized protein</fullName>
    </submittedName>
</protein>
<accession>A0A2K4ZK50</accession>
<dbReference type="RefSeq" id="WP_103240835.1">
    <property type="nucleotide sequence ID" value="NZ_JANJZD010000019.1"/>
</dbReference>
<gene>
    <name evidence="2" type="ORF">AMURIS_03556</name>
</gene>
<keyword evidence="1" id="KW-0732">Signal</keyword>
<feature type="chain" id="PRO_5039054224" evidence="1">
    <location>
        <begin position="19"/>
        <end position="251"/>
    </location>
</feature>
<evidence type="ECO:0000313" key="3">
    <source>
        <dbReference type="Proteomes" id="UP000236311"/>
    </source>
</evidence>
<keyword evidence="3" id="KW-1185">Reference proteome</keyword>
<sequence length="251" mass="29084">MRKKVFPLILSAVFLLSACGSPEKEDNPVDLKEVFGCDFSQVKDAFQWPMEEAGKQELSIDSQPEKLYGYSIELNDVTFLGEEASSVYMQFLGETEEEAGLTLIYAQYPEEQQMDQVREQMTDIWGDPRQQMYCSWPGCVYWLDKWAIGVRYNTPSSFLQEESEEKIMWGSEEDVAYALKDCENPEEVYESWSLYSRIYAQSMKNDWEQVKKEPLVTGVMFKDADPLEYKDKNVVILNGFNLCMSRILNGE</sequence>